<proteinExistence type="predicted"/>
<reference evidence="2" key="1">
    <citation type="submission" date="2019-05" db="EMBL/GenBank/DDBJ databases">
        <authorList>
            <person name="Begin E.J."/>
            <person name="Burnham C.Matt."/>
            <person name="Chappell E."/>
            <person name="Hambrick G.L."/>
            <person name="Harrington T.R."/>
            <person name="Harris A.E."/>
            <person name="Hasley B.L."/>
            <person name="Haynie C.M."/>
            <person name="Hopkins G.A."/>
            <person name="Hutchins C.B."/>
            <person name="Jester D.A."/>
            <person name="Johnson J."/>
            <person name="Martin A.P."/>
            <person name="Merino K.D."/>
            <person name="Pinkerton C.N."/>
            <person name="Poe J.Gabe."/>
            <person name="Savage T.D."/>
            <person name="Smith R.Hunter."/>
            <person name="Smith J.Zane."/>
            <person name="Spiva T.A."/>
            <person name="Thompson L."/>
            <person name="Thompson N.R."/>
            <person name="Thurman R.E."/>
            <person name="West C.T."/>
            <person name="Reyna N.S."/>
            <person name="Plymale R.C."/>
            <person name="Garlena R.A."/>
            <person name="Russell D.A."/>
            <person name="Pope W.H."/>
            <person name="Jacobs-Sera D."/>
            <person name="Hatfull G.F."/>
        </authorList>
    </citation>
    <scope>NUCLEOTIDE SEQUENCE [LARGE SCALE GENOMIC DNA]</scope>
</reference>
<organism evidence="1 2">
    <name type="scientific">Gordonia phage SheckWes</name>
    <dbReference type="NCBI Taxonomy" id="2591117"/>
    <lineage>
        <taxon>Viruses</taxon>
        <taxon>Duplodnaviria</taxon>
        <taxon>Heunggongvirae</taxon>
        <taxon>Uroviricota</taxon>
        <taxon>Caudoviricetes</taxon>
        <taxon>Ponsvirus</taxon>
        <taxon>Ponsvirus sheckwes</taxon>
    </lineage>
</organism>
<dbReference type="Proteomes" id="UP000318552">
    <property type="component" value="Segment"/>
</dbReference>
<evidence type="ECO:0000313" key="2">
    <source>
        <dbReference type="Proteomes" id="UP000318552"/>
    </source>
</evidence>
<dbReference type="EMBL" id="MK967385">
    <property type="protein sequence ID" value="QDM56460.1"/>
    <property type="molecule type" value="Genomic_DNA"/>
</dbReference>
<sequence length="89" mass="10166">MSNTIAGTATIHAAFVTRKYEGVARYDHDVTVVPGTYDLTTDRRIPGQYLVKVNARRVDNGELEQHTLRIYTYDVDNFQQRNNATIVLH</sequence>
<dbReference type="KEGG" id="vg:77939328"/>
<protein>
    <submittedName>
        <fullName evidence="1">Uncharacterized protein</fullName>
    </submittedName>
</protein>
<dbReference type="GeneID" id="77939328"/>
<gene>
    <name evidence="1" type="primary">33</name>
    <name evidence="1" type="ORF">SEA_SHECKWES_33</name>
</gene>
<keyword evidence="2" id="KW-1185">Reference proteome</keyword>
<accession>A0A515MIH1</accession>
<dbReference type="RefSeq" id="YP_010663306.1">
    <property type="nucleotide sequence ID" value="NC_070895.1"/>
</dbReference>
<evidence type="ECO:0000313" key="1">
    <source>
        <dbReference type="EMBL" id="QDM56460.1"/>
    </source>
</evidence>
<name>A0A515MIH1_9CAUD</name>